<dbReference type="AlphaFoldDB" id="A0A4S4NPV0"/>
<comment type="caution">
    <text evidence="3">The sequence shown here is derived from an EMBL/GenBank/DDBJ whole genome shotgun (WGS) entry which is preliminary data.</text>
</comment>
<evidence type="ECO:0000313" key="4">
    <source>
        <dbReference type="Proteomes" id="UP000308528"/>
    </source>
</evidence>
<evidence type="ECO:0000259" key="1">
    <source>
        <dbReference type="Pfam" id="PF00675"/>
    </source>
</evidence>
<feature type="domain" description="Peptidase M16 N-terminal" evidence="1">
    <location>
        <begin position="20"/>
        <end position="151"/>
    </location>
</feature>
<sequence>MPPLPPAREWTLGNGLRVVAVHVEQAPILTVEMIWRAGRPYESQHFLAGATNALLTEGTKRHSAAQLERLFEQYGTSLDTPDDYDTANLALATITRHADRLLPVMTEVIAEPAFSERELKRYRKRSRQQLREDLQDPDWLAYRHLSEAAFGAENPYGYGGSKEDYDALTLEAVRDHYRRYYGAANATLRVVGQLSPQVESLLERTFGQLPMGPRVEMPTYRVDAGEPCLIQIHRPRAQQTMIRQGRRGFMVTDPDYPGLAVLETILGGYYGSRLMRNIREEKGYTYGIDSDLDTYRFDGTLGIAADVANENLDAVRTEIRTEMEKLRQDLVPAGELDMVRAYLLGGLIMDLDGPLAVSSRYRSAIIKGYDAPEHLRRLDDTIRHITAEELRDLAGRYLRPELDWEVIVGGGIVDV</sequence>
<organism evidence="3 4">
    <name type="scientific">Neolewinella litorea</name>
    <dbReference type="NCBI Taxonomy" id="2562452"/>
    <lineage>
        <taxon>Bacteria</taxon>
        <taxon>Pseudomonadati</taxon>
        <taxon>Bacteroidota</taxon>
        <taxon>Saprospiria</taxon>
        <taxon>Saprospirales</taxon>
        <taxon>Lewinellaceae</taxon>
        <taxon>Neolewinella</taxon>
    </lineage>
</organism>
<dbReference type="Pfam" id="PF05193">
    <property type="entry name" value="Peptidase_M16_C"/>
    <property type="match status" value="1"/>
</dbReference>
<name>A0A4S4NPV0_9BACT</name>
<dbReference type="Proteomes" id="UP000308528">
    <property type="component" value="Unassembled WGS sequence"/>
</dbReference>
<accession>A0A4S4NPV0</accession>
<dbReference type="InterPro" id="IPR011765">
    <property type="entry name" value="Pept_M16_N"/>
</dbReference>
<gene>
    <name evidence="3" type="ORF">E4021_06645</name>
</gene>
<protein>
    <submittedName>
        <fullName evidence="3">Insulinase family protein</fullName>
    </submittedName>
</protein>
<dbReference type="RefSeq" id="WP_136457642.1">
    <property type="nucleotide sequence ID" value="NZ_SRSF01000002.1"/>
</dbReference>
<dbReference type="InterPro" id="IPR050361">
    <property type="entry name" value="MPP/UQCRC_Complex"/>
</dbReference>
<evidence type="ECO:0000313" key="3">
    <source>
        <dbReference type="EMBL" id="THH40408.1"/>
    </source>
</evidence>
<dbReference type="InterPro" id="IPR007863">
    <property type="entry name" value="Peptidase_M16_C"/>
</dbReference>
<keyword evidence="4" id="KW-1185">Reference proteome</keyword>
<dbReference type="PANTHER" id="PTHR11851:SF224">
    <property type="entry name" value="PROCESSING PROTEASE"/>
    <property type="match status" value="1"/>
</dbReference>
<reference evidence="3 4" key="1">
    <citation type="submission" date="2019-04" db="EMBL/GenBank/DDBJ databases">
        <title>Lewinella litorea sp. nov., isolated from a marine sand.</title>
        <authorList>
            <person name="Yoon J.-H."/>
        </authorList>
    </citation>
    <scope>NUCLEOTIDE SEQUENCE [LARGE SCALE GENOMIC DNA]</scope>
    <source>
        <strain evidence="3 4">HSMS-39</strain>
    </source>
</reference>
<dbReference type="SUPFAM" id="SSF63411">
    <property type="entry name" value="LuxS/MPP-like metallohydrolase"/>
    <property type="match status" value="2"/>
</dbReference>
<evidence type="ECO:0000259" key="2">
    <source>
        <dbReference type="Pfam" id="PF05193"/>
    </source>
</evidence>
<dbReference type="InterPro" id="IPR011249">
    <property type="entry name" value="Metalloenz_LuxS/M16"/>
</dbReference>
<dbReference type="EMBL" id="SRSF01000002">
    <property type="protein sequence ID" value="THH40408.1"/>
    <property type="molecule type" value="Genomic_DNA"/>
</dbReference>
<dbReference type="Gene3D" id="3.30.830.10">
    <property type="entry name" value="Metalloenzyme, LuxS/M16 peptidase-like"/>
    <property type="match status" value="2"/>
</dbReference>
<proteinExistence type="predicted"/>
<dbReference type="GO" id="GO:0046872">
    <property type="term" value="F:metal ion binding"/>
    <property type="evidence" value="ECO:0007669"/>
    <property type="project" value="InterPro"/>
</dbReference>
<dbReference type="OrthoDB" id="9811314at2"/>
<dbReference type="PANTHER" id="PTHR11851">
    <property type="entry name" value="METALLOPROTEASE"/>
    <property type="match status" value="1"/>
</dbReference>
<dbReference type="Pfam" id="PF00675">
    <property type="entry name" value="Peptidase_M16"/>
    <property type="match status" value="1"/>
</dbReference>
<feature type="domain" description="Peptidase M16 C-terminal" evidence="2">
    <location>
        <begin position="168"/>
        <end position="341"/>
    </location>
</feature>